<protein>
    <submittedName>
        <fullName evidence="2">Uncharacterized protein</fullName>
    </submittedName>
</protein>
<dbReference type="Gene3D" id="1.20.890.10">
    <property type="entry name" value="cAMP-dependent protein kinase regulatory subunit, dimerization-anchoring domain"/>
    <property type="match status" value="1"/>
</dbReference>
<dbReference type="AlphaFoldDB" id="A0A830HZL4"/>
<name>A0A830HZL4_9CHLO</name>
<dbReference type="Pfam" id="PF05186">
    <property type="entry name" value="Dpy-30"/>
    <property type="match status" value="1"/>
</dbReference>
<feature type="compositionally biased region" description="Low complexity" evidence="1">
    <location>
        <begin position="678"/>
        <end position="688"/>
    </location>
</feature>
<evidence type="ECO:0000256" key="1">
    <source>
        <dbReference type="SAM" id="MobiDB-lite"/>
    </source>
</evidence>
<evidence type="ECO:0000313" key="2">
    <source>
        <dbReference type="EMBL" id="GHP11270.1"/>
    </source>
</evidence>
<evidence type="ECO:0000313" key="3">
    <source>
        <dbReference type="Proteomes" id="UP000660262"/>
    </source>
</evidence>
<dbReference type="InterPro" id="IPR007858">
    <property type="entry name" value="Dpy-30_motif"/>
</dbReference>
<comment type="caution">
    <text evidence="2">The sequence shown here is derived from an EMBL/GenBank/DDBJ whole genome shotgun (WGS) entry which is preliminary data.</text>
</comment>
<feature type="region of interest" description="Disordered" evidence="1">
    <location>
        <begin position="220"/>
        <end position="247"/>
    </location>
</feature>
<organism evidence="2 3">
    <name type="scientific">Pycnococcus provasolii</name>
    <dbReference type="NCBI Taxonomy" id="41880"/>
    <lineage>
        <taxon>Eukaryota</taxon>
        <taxon>Viridiplantae</taxon>
        <taxon>Chlorophyta</taxon>
        <taxon>Pseudoscourfieldiophyceae</taxon>
        <taxon>Pseudoscourfieldiales</taxon>
        <taxon>Pycnococcaceae</taxon>
        <taxon>Pycnococcus</taxon>
    </lineage>
</organism>
<feature type="region of interest" description="Disordered" evidence="1">
    <location>
        <begin position="166"/>
        <end position="188"/>
    </location>
</feature>
<feature type="region of interest" description="Disordered" evidence="1">
    <location>
        <begin position="668"/>
        <end position="688"/>
    </location>
</feature>
<sequence>MDAAYLKDTVGPALASACAATAIAMPPDPVEYLGMYLLKHVKNVQVETAFFDEKAVRLAREQEEAEKAEVAALAAAQLAEAKEKAVAQVRALVAEPNECLQAAVDVISKFTECGGAYAMNVVSPPVVDTPLEEDEDDDALAEAQKACVEQEVADSAALEEEIAKAQEEEDAAKAAAEEAGEPWPPEEEPVETEVVEQDYSECFLDYIVASEGQSFMVGSTLKRGQPENAETDPPTPATEDEGVSLSVLDEDTKSLELKNVLYNEKVKHFKKFPRVGGYAVHGLKSVASTTRKELPELLTRRNAYKPVEVPEGEEPKVYSVLEKAKEVPLEDPGRYRVMIATDSLKPRAEGKPFAEADLEFIAQVAKAVEEALQEREATFVAPDKADASFAAYEALLAAVAEIDAAAVEEQEKLEAEHATKMEELPAAEEAASVLPEEPPVEVPEGEEPPPPTSEELNELLLAAQKAVPPITPAEALVAAATHKHATSLSAFMRAVEDLKACGADAFTTLISHGECNPPELTYQVLKAALFAVGYDYETFNTWRKLRTLLTPSFVEEIFVAFDFNLDRSKDTWKWVRALVKPYEGIEAGTLRPALKVLAADGVIGLPLLGFLTTLKRVQDDGESLRAAVKSLNEFKVALQVADDAVKIRKEFEEAERLAKEEAERLEREKLDYHEVPQEGAEGEAAAAE</sequence>
<feature type="region of interest" description="Disordered" evidence="1">
    <location>
        <begin position="425"/>
        <end position="454"/>
    </location>
</feature>
<gene>
    <name evidence="2" type="ORF">PPROV_000999800</name>
</gene>
<reference evidence="2" key="1">
    <citation type="submission" date="2020-10" db="EMBL/GenBank/DDBJ databases">
        <title>Unveiling of a novel bifunctional photoreceptor, Dualchrome1, isolated from a cosmopolitan green alga.</title>
        <authorList>
            <person name="Suzuki S."/>
            <person name="Kawachi M."/>
        </authorList>
    </citation>
    <scope>NUCLEOTIDE SEQUENCE</scope>
    <source>
        <strain evidence="2">NIES 2893</strain>
    </source>
</reference>
<dbReference type="OrthoDB" id="432281at2759"/>
<accession>A0A830HZL4</accession>
<dbReference type="Proteomes" id="UP000660262">
    <property type="component" value="Unassembled WGS sequence"/>
</dbReference>
<dbReference type="EMBL" id="BNJQ01000033">
    <property type="protein sequence ID" value="GHP11270.1"/>
    <property type="molecule type" value="Genomic_DNA"/>
</dbReference>
<keyword evidence="3" id="KW-1185">Reference proteome</keyword>
<feature type="compositionally biased region" description="Acidic residues" evidence="1">
    <location>
        <begin position="178"/>
        <end position="188"/>
    </location>
</feature>
<feature type="compositionally biased region" description="Basic and acidic residues" evidence="1">
    <location>
        <begin position="166"/>
        <end position="176"/>
    </location>
</feature>
<proteinExistence type="predicted"/>